<evidence type="ECO:0000256" key="5">
    <source>
        <dbReference type="ARBA" id="ARBA00023136"/>
    </source>
</evidence>
<name>A0AAN9L6I9_CANGL</name>
<keyword evidence="5 6" id="KW-0472">Membrane</keyword>
<evidence type="ECO:0000313" key="7">
    <source>
        <dbReference type="EMBL" id="KAK7330119.1"/>
    </source>
</evidence>
<dbReference type="EMBL" id="JAYMYQ010000005">
    <property type="protein sequence ID" value="KAK7330119.1"/>
    <property type="molecule type" value="Genomic_DNA"/>
</dbReference>
<dbReference type="GO" id="GO:0006857">
    <property type="term" value="P:oligopeptide transport"/>
    <property type="evidence" value="ECO:0007669"/>
    <property type="project" value="InterPro"/>
</dbReference>
<organism evidence="7 8">
    <name type="scientific">Canavalia gladiata</name>
    <name type="common">Sword bean</name>
    <name type="synonym">Dolichos gladiatus</name>
    <dbReference type="NCBI Taxonomy" id="3824"/>
    <lineage>
        <taxon>Eukaryota</taxon>
        <taxon>Viridiplantae</taxon>
        <taxon>Streptophyta</taxon>
        <taxon>Embryophyta</taxon>
        <taxon>Tracheophyta</taxon>
        <taxon>Spermatophyta</taxon>
        <taxon>Magnoliopsida</taxon>
        <taxon>eudicotyledons</taxon>
        <taxon>Gunneridae</taxon>
        <taxon>Pentapetalae</taxon>
        <taxon>rosids</taxon>
        <taxon>fabids</taxon>
        <taxon>Fabales</taxon>
        <taxon>Fabaceae</taxon>
        <taxon>Papilionoideae</taxon>
        <taxon>50 kb inversion clade</taxon>
        <taxon>NPAAA clade</taxon>
        <taxon>indigoferoid/millettioid clade</taxon>
        <taxon>Phaseoleae</taxon>
        <taxon>Canavalia</taxon>
    </lineage>
</organism>
<evidence type="ECO:0000256" key="3">
    <source>
        <dbReference type="ARBA" id="ARBA00022692"/>
    </source>
</evidence>
<evidence type="ECO:0000256" key="2">
    <source>
        <dbReference type="ARBA" id="ARBA00005982"/>
    </source>
</evidence>
<feature type="transmembrane region" description="Helical" evidence="6">
    <location>
        <begin position="74"/>
        <end position="93"/>
    </location>
</feature>
<dbReference type="Proteomes" id="UP001367508">
    <property type="component" value="Unassembled WGS sequence"/>
</dbReference>
<proteinExistence type="inferred from homology"/>
<sequence>MDGKMSLTVADTVDYKGFPADRSKTGGWVPAALILGIEIVERLSTMGIAVNLVTYMIGIMHQPSSTAANTVTDFMGTSFLLCLLGGFLADSFLGRYKTIGIFASIQTLGTATLAISTTLPQLRPPPCHGNGESCIPANGFQMGILYLALYLIALGTGGLKSSVSGFGSDQFDEKDEKEKSQMAYFFNRFFMFISFGTLAAVTLLVYMQDEVNRSWAYGVCSVCMVLAILLFLSGTKRYRYKKSLGSPIVHIFQVIMAATKKRKMQLPYNVASLYEDTPEASRIQHTDQFRFLEKAAIMAESDFETNLYGSAPNPWKLCSLTRVEEVKMMMRLLPVWATTIIFWTTYAQMITFSVEQAATMHRKIGSFQIPAGSLTVFFVAAILITLAVYDRLIMPLWKKWNGKPGFSSLQRIAIGLVFSIFGMAAASICERKRLSVAKGATGNQATVPMSVFYLIPQFFLVGAGEAFIYTGQLDFFITQSPKGMKTMSTGLFLTTLSLGFFVSSFLVSVIKKVTGTRDGQGWLADNINHGRLDLFYALLTILSFINFVAFVACALWYKPKKPKQTLQMGPVNAEDKC</sequence>
<dbReference type="SUPFAM" id="SSF103473">
    <property type="entry name" value="MFS general substrate transporter"/>
    <property type="match status" value="1"/>
</dbReference>
<feature type="transmembrane region" description="Helical" evidence="6">
    <location>
        <begin position="490"/>
        <end position="510"/>
    </location>
</feature>
<dbReference type="Gene3D" id="1.20.1250.20">
    <property type="entry name" value="MFS general substrate transporter like domains"/>
    <property type="match status" value="1"/>
</dbReference>
<feature type="transmembrane region" description="Helical" evidence="6">
    <location>
        <begin position="214"/>
        <end position="232"/>
    </location>
</feature>
<keyword evidence="8" id="KW-1185">Reference proteome</keyword>
<evidence type="ECO:0000313" key="8">
    <source>
        <dbReference type="Proteomes" id="UP001367508"/>
    </source>
</evidence>
<dbReference type="InterPro" id="IPR018456">
    <property type="entry name" value="PTR2_symporter_CS"/>
</dbReference>
<dbReference type="Pfam" id="PF00854">
    <property type="entry name" value="PTR2"/>
    <property type="match status" value="1"/>
</dbReference>
<feature type="transmembrane region" description="Helical" evidence="6">
    <location>
        <begin position="369"/>
        <end position="389"/>
    </location>
</feature>
<feature type="transmembrane region" description="Helical" evidence="6">
    <location>
        <begin position="43"/>
        <end position="62"/>
    </location>
</feature>
<feature type="transmembrane region" description="Helical" evidence="6">
    <location>
        <begin position="139"/>
        <end position="159"/>
    </location>
</feature>
<comment type="caution">
    <text evidence="7">The sequence shown here is derived from an EMBL/GenBank/DDBJ whole genome shotgun (WGS) entry which is preliminary data.</text>
</comment>
<feature type="transmembrane region" description="Helical" evidence="6">
    <location>
        <begin position="409"/>
        <end position="428"/>
    </location>
</feature>
<comment type="similarity">
    <text evidence="2">Belongs to the major facilitator superfamily. Proton-dependent oligopeptide transporter (POT/PTR) (TC 2.A.17) family.</text>
</comment>
<dbReference type="InterPro" id="IPR036259">
    <property type="entry name" value="MFS_trans_sf"/>
</dbReference>
<dbReference type="GO" id="GO:0016020">
    <property type="term" value="C:membrane"/>
    <property type="evidence" value="ECO:0007669"/>
    <property type="project" value="UniProtKB-SubCell"/>
</dbReference>
<keyword evidence="4 6" id="KW-1133">Transmembrane helix</keyword>
<dbReference type="GO" id="GO:0022857">
    <property type="term" value="F:transmembrane transporter activity"/>
    <property type="evidence" value="ECO:0007669"/>
    <property type="project" value="InterPro"/>
</dbReference>
<dbReference type="PANTHER" id="PTHR11654">
    <property type="entry name" value="OLIGOPEPTIDE TRANSPORTER-RELATED"/>
    <property type="match status" value="1"/>
</dbReference>
<dbReference type="PROSITE" id="PS01022">
    <property type="entry name" value="PTR2_1"/>
    <property type="match status" value="1"/>
</dbReference>
<gene>
    <name evidence="7" type="ORF">VNO77_24305</name>
</gene>
<feature type="transmembrane region" description="Helical" evidence="6">
    <location>
        <begin position="100"/>
        <end position="119"/>
    </location>
</feature>
<accession>A0AAN9L6I9</accession>
<comment type="subcellular location">
    <subcellularLocation>
        <location evidence="1">Membrane</location>
        <topology evidence="1">Multi-pass membrane protein</topology>
    </subcellularLocation>
</comment>
<protein>
    <recommendedName>
        <fullName evidence="9">Solute carrier family 15 member 5</fullName>
    </recommendedName>
</protein>
<feature type="transmembrane region" description="Helical" evidence="6">
    <location>
        <begin position="448"/>
        <end position="469"/>
    </location>
</feature>
<keyword evidence="3 6" id="KW-0812">Transmembrane</keyword>
<feature type="transmembrane region" description="Helical" evidence="6">
    <location>
        <begin position="332"/>
        <end position="349"/>
    </location>
</feature>
<evidence type="ECO:0000256" key="4">
    <source>
        <dbReference type="ARBA" id="ARBA00022989"/>
    </source>
</evidence>
<evidence type="ECO:0000256" key="6">
    <source>
        <dbReference type="SAM" id="Phobius"/>
    </source>
</evidence>
<reference evidence="7 8" key="1">
    <citation type="submission" date="2024-01" db="EMBL/GenBank/DDBJ databases">
        <title>The genomes of 5 underutilized Papilionoideae crops provide insights into root nodulation and disease resistanc.</title>
        <authorList>
            <person name="Jiang F."/>
        </authorList>
    </citation>
    <scope>NUCLEOTIDE SEQUENCE [LARGE SCALE GENOMIC DNA]</scope>
    <source>
        <strain evidence="7">LVBAO_FW01</strain>
        <tissue evidence="7">Leaves</tissue>
    </source>
</reference>
<evidence type="ECO:0000256" key="1">
    <source>
        <dbReference type="ARBA" id="ARBA00004141"/>
    </source>
</evidence>
<dbReference type="InterPro" id="IPR000109">
    <property type="entry name" value="POT_fam"/>
</dbReference>
<evidence type="ECO:0008006" key="9">
    <source>
        <dbReference type="Google" id="ProtNLM"/>
    </source>
</evidence>
<feature type="transmembrane region" description="Helical" evidence="6">
    <location>
        <begin position="534"/>
        <end position="557"/>
    </location>
</feature>
<feature type="transmembrane region" description="Helical" evidence="6">
    <location>
        <begin position="189"/>
        <end position="208"/>
    </location>
</feature>
<dbReference type="AlphaFoldDB" id="A0AAN9L6I9"/>